<name>V4T5J2_CITCL</name>
<dbReference type="Proteomes" id="UP000030687">
    <property type="component" value="Unassembled WGS sequence"/>
</dbReference>
<gene>
    <name evidence="1" type="ORF">CICLE_v10024620mg</name>
</gene>
<reference evidence="1 2" key="1">
    <citation type="submission" date="2013-10" db="EMBL/GenBank/DDBJ databases">
        <authorList>
            <consortium name="International Citrus Genome Consortium"/>
            <person name="Jenkins J."/>
            <person name="Schmutz J."/>
            <person name="Prochnik S."/>
            <person name="Rokhsar D."/>
            <person name="Gmitter F."/>
            <person name="Ollitrault P."/>
            <person name="Machado M."/>
            <person name="Talon M."/>
            <person name="Wincker P."/>
            <person name="Jaillon O."/>
            <person name="Morgante M."/>
        </authorList>
    </citation>
    <scope>NUCLEOTIDE SEQUENCE</scope>
    <source>
        <strain evidence="2">cv. Clemenules</strain>
    </source>
</reference>
<evidence type="ECO:0000313" key="2">
    <source>
        <dbReference type="Proteomes" id="UP000030687"/>
    </source>
</evidence>
<organism evidence="1 2">
    <name type="scientific">Citrus clementina</name>
    <name type="common">Clementine</name>
    <name type="synonym">Citrus deliciosa x Citrus sinensis</name>
    <dbReference type="NCBI Taxonomy" id="85681"/>
    <lineage>
        <taxon>Eukaryota</taxon>
        <taxon>Viridiplantae</taxon>
        <taxon>Streptophyta</taxon>
        <taxon>Embryophyta</taxon>
        <taxon>Tracheophyta</taxon>
        <taxon>Spermatophyta</taxon>
        <taxon>Magnoliopsida</taxon>
        <taxon>eudicotyledons</taxon>
        <taxon>Gunneridae</taxon>
        <taxon>Pentapetalae</taxon>
        <taxon>rosids</taxon>
        <taxon>malvids</taxon>
        <taxon>Sapindales</taxon>
        <taxon>Rutaceae</taxon>
        <taxon>Aurantioideae</taxon>
        <taxon>Citrus</taxon>
    </lineage>
</organism>
<keyword evidence="2" id="KW-1185">Reference proteome</keyword>
<evidence type="ECO:0000313" key="1">
    <source>
        <dbReference type="EMBL" id="ESR55523.1"/>
    </source>
</evidence>
<dbReference type="AlphaFoldDB" id="V4T5J2"/>
<accession>V4T5J2</accession>
<protein>
    <submittedName>
        <fullName evidence="1">Uncharacterized protein</fullName>
    </submittedName>
</protein>
<dbReference type="EMBL" id="KI536661">
    <property type="protein sequence ID" value="ESR55523.1"/>
    <property type="molecule type" value="Genomic_DNA"/>
</dbReference>
<dbReference type="KEGG" id="cic:CICLE_v10024620mg"/>
<dbReference type="InParanoid" id="V4T5J2"/>
<sequence length="74" mass="8577">MSSLMALSIHWRTWKQKILGAEDLTINFQALEVTPFSPKRVNRDGAGERKDVISKLPDTVFYFTFFASFQSKMF</sequence>
<dbReference type="Gramene" id="ESR55523">
    <property type="protein sequence ID" value="ESR55523"/>
    <property type="gene ID" value="CICLE_v10024620mg"/>
</dbReference>
<proteinExistence type="predicted"/>